<feature type="chain" id="PRO_5026897189" evidence="2">
    <location>
        <begin position="31"/>
        <end position="394"/>
    </location>
</feature>
<organism evidence="3 4">
    <name type="scientific">Verrucosispora sioxanthis</name>
    <dbReference type="NCBI Taxonomy" id="2499994"/>
    <lineage>
        <taxon>Bacteria</taxon>
        <taxon>Bacillati</taxon>
        <taxon>Actinomycetota</taxon>
        <taxon>Actinomycetes</taxon>
        <taxon>Micromonosporales</taxon>
        <taxon>Micromonosporaceae</taxon>
        <taxon>Micromonospora</taxon>
    </lineage>
</organism>
<keyword evidence="1" id="KW-0812">Transmembrane</keyword>
<proteinExistence type="predicted"/>
<dbReference type="AlphaFoldDB" id="A0A6M1KU97"/>
<name>A0A6M1KU97_9ACTN</name>
<gene>
    <name evidence="3" type="ORF">ENC19_08185</name>
</gene>
<evidence type="ECO:0000313" key="3">
    <source>
        <dbReference type="EMBL" id="NGM12635.1"/>
    </source>
</evidence>
<keyword evidence="2" id="KW-0732">Signal</keyword>
<dbReference type="EMBL" id="SAIY01000002">
    <property type="protein sequence ID" value="NGM12635.1"/>
    <property type="molecule type" value="Genomic_DNA"/>
</dbReference>
<reference evidence="3 4" key="1">
    <citation type="submission" date="2020-02" db="EMBL/GenBank/DDBJ databases">
        <title>Draft Genome Sequence of Verrucosispora sp. Strain CWR15, Isolated from Gulf of Mexico Sponge.</title>
        <authorList>
            <person name="Kennedy S.J."/>
            <person name="Cella E."/>
            <person name="Azarian T."/>
            <person name="Baker B.J."/>
            <person name="Shaw L.N."/>
        </authorList>
    </citation>
    <scope>NUCLEOTIDE SEQUENCE [LARGE SCALE GENOMIC DNA]</scope>
    <source>
        <strain evidence="3 4">CWR15</strain>
    </source>
</reference>
<evidence type="ECO:0000256" key="2">
    <source>
        <dbReference type="SAM" id="SignalP"/>
    </source>
</evidence>
<keyword evidence="4" id="KW-1185">Reference proteome</keyword>
<dbReference type="Proteomes" id="UP000478148">
    <property type="component" value="Unassembled WGS sequence"/>
</dbReference>
<keyword evidence="1" id="KW-0472">Membrane</keyword>
<evidence type="ECO:0000256" key="1">
    <source>
        <dbReference type="SAM" id="Phobius"/>
    </source>
</evidence>
<sequence length="394" mass="39934">MIFRNRAAAYLGAGAAGVLAAGAFAAPALADDSADLAIKATGTTIAVGAPGKDASVSLLNKSKVDAKNVLVALDVSKLKTDLVDIDETGCNPREDGWILCGIEGDTIRAGEDVDWFFPLTRKGKEVGPAGSITAVILHGGEDPDESDNVVTVDVKVEGTGPDLTVVADDVRKAVKVEGGTITEVGDLYAGNTGQLIYGAFNQGDQAARGLRIEVQLPKGATFAEKEPDCTYNAAMTSLTCEYDKAVLIPAAQDTDGDDLFSGARFYNLVKVADGVKPSSLTGGKVTIDSLSVQEAPSILRSAATSALPENATGVAGNDVDPSDNTDDFAVVVAAKGGSGGGDNGDGGGLPVTGVQVGLIGGVGAGVLAAGVAMFLVARRRRVVLVTPGDEKTNA</sequence>
<protein>
    <submittedName>
        <fullName evidence="3">Cell wall anchor protein</fullName>
    </submittedName>
</protein>
<accession>A0A6M1KU97</accession>
<dbReference type="RefSeq" id="WP_164446503.1">
    <property type="nucleotide sequence ID" value="NZ_SAIY01000002.1"/>
</dbReference>
<evidence type="ECO:0000313" key="4">
    <source>
        <dbReference type="Proteomes" id="UP000478148"/>
    </source>
</evidence>
<feature type="transmembrane region" description="Helical" evidence="1">
    <location>
        <begin position="356"/>
        <end position="377"/>
    </location>
</feature>
<feature type="signal peptide" evidence="2">
    <location>
        <begin position="1"/>
        <end position="30"/>
    </location>
</feature>
<keyword evidence="1" id="KW-1133">Transmembrane helix</keyword>
<comment type="caution">
    <text evidence="3">The sequence shown here is derived from an EMBL/GenBank/DDBJ whole genome shotgun (WGS) entry which is preliminary data.</text>
</comment>